<evidence type="ECO:0000313" key="16">
    <source>
        <dbReference type="Proteomes" id="UP001213623"/>
    </source>
</evidence>
<dbReference type="GO" id="GO:0006437">
    <property type="term" value="P:tyrosyl-tRNA aminoacylation"/>
    <property type="evidence" value="ECO:0007669"/>
    <property type="project" value="InterPro"/>
</dbReference>
<dbReference type="GO" id="GO:0016740">
    <property type="term" value="F:transferase activity"/>
    <property type="evidence" value="ECO:0007669"/>
    <property type="project" value="InterPro"/>
</dbReference>
<protein>
    <recommendedName>
        <fullName evidence="3 12">Tyrosine--tRNA ligase</fullName>
        <ecNumber evidence="3 12">6.1.1.1</ecNumber>
    </recommendedName>
    <alternativeName>
        <fullName evidence="10 12">Tyrosyl-tRNA synthetase</fullName>
    </alternativeName>
</protein>
<keyword evidence="6 12" id="KW-0547">Nucleotide-binding</keyword>
<evidence type="ECO:0000256" key="8">
    <source>
        <dbReference type="ARBA" id="ARBA00022917"/>
    </source>
</evidence>
<dbReference type="SUPFAM" id="SSF55048">
    <property type="entry name" value="Probable ACP-binding domain of malonyl-CoA ACP transacylase"/>
    <property type="match status" value="1"/>
</dbReference>
<dbReference type="InterPro" id="IPR016035">
    <property type="entry name" value="Acyl_Trfase/lysoPLipase"/>
</dbReference>
<dbReference type="Gene3D" id="3.40.50.620">
    <property type="entry name" value="HUPs"/>
    <property type="match status" value="1"/>
</dbReference>
<dbReference type="PRINTS" id="PR01040">
    <property type="entry name" value="TRNASYNTHTYR"/>
</dbReference>
<dbReference type="EC" id="6.1.1.1" evidence="3 12"/>
<keyword evidence="16" id="KW-1185">Reference proteome</keyword>
<dbReference type="SUPFAM" id="SSF101576">
    <property type="entry name" value="Supernatant protein factor (SPF), C-terminal domain"/>
    <property type="match status" value="1"/>
</dbReference>
<evidence type="ECO:0000313" key="15">
    <source>
        <dbReference type="EMBL" id="WFD25133.1"/>
    </source>
</evidence>
<evidence type="ECO:0000256" key="12">
    <source>
        <dbReference type="RuleBase" id="RU361234"/>
    </source>
</evidence>
<dbReference type="InterPro" id="IPR050489">
    <property type="entry name" value="Tyr-tRNA_synthase"/>
</dbReference>
<keyword evidence="4" id="KW-0963">Cytoplasm</keyword>
<dbReference type="SUPFAM" id="SSF52151">
    <property type="entry name" value="FabD/lysophospholipase-like"/>
    <property type="match status" value="1"/>
</dbReference>
<dbReference type="NCBIfam" id="NF006330">
    <property type="entry name" value="PRK08560.1"/>
    <property type="match status" value="1"/>
</dbReference>
<dbReference type="InterPro" id="IPR016036">
    <property type="entry name" value="Malonyl_transacylase_ACP-bd"/>
</dbReference>
<evidence type="ECO:0000256" key="3">
    <source>
        <dbReference type="ARBA" id="ARBA00013160"/>
    </source>
</evidence>
<dbReference type="PANTHER" id="PTHR46264">
    <property type="entry name" value="TYROSINE-TRNA LIGASE"/>
    <property type="match status" value="1"/>
</dbReference>
<dbReference type="SUPFAM" id="SSF52374">
    <property type="entry name" value="Nucleotidylyl transferase"/>
    <property type="match status" value="1"/>
</dbReference>
<comment type="subcellular location">
    <subcellularLocation>
        <location evidence="1">Cytoplasm</location>
    </subcellularLocation>
</comment>
<evidence type="ECO:0000256" key="2">
    <source>
        <dbReference type="ARBA" id="ARBA00005594"/>
    </source>
</evidence>
<dbReference type="Gene3D" id="3.40.366.10">
    <property type="entry name" value="Malonyl-Coenzyme A Acyl Carrier Protein, domain 2"/>
    <property type="match status" value="2"/>
</dbReference>
<evidence type="ECO:0000256" key="9">
    <source>
        <dbReference type="ARBA" id="ARBA00023146"/>
    </source>
</evidence>
<dbReference type="PROSITE" id="PS50866">
    <property type="entry name" value="GOLD"/>
    <property type="match status" value="1"/>
</dbReference>
<evidence type="ECO:0000256" key="6">
    <source>
        <dbReference type="ARBA" id="ARBA00022741"/>
    </source>
</evidence>
<evidence type="ECO:0000259" key="14">
    <source>
        <dbReference type="PROSITE" id="PS50866"/>
    </source>
</evidence>
<gene>
    <name evidence="15" type="ORF">MNAN1_000096</name>
</gene>
<comment type="catalytic activity">
    <reaction evidence="11 12">
        <text>tRNA(Tyr) + L-tyrosine + ATP = L-tyrosyl-tRNA(Tyr) + AMP + diphosphate + H(+)</text>
        <dbReference type="Rhea" id="RHEA:10220"/>
        <dbReference type="Rhea" id="RHEA-COMP:9706"/>
        <dbReference type="Rhea" id="RHEA-COMP:9707"/>
        <dbReference type="ChEBI" id="CHEBI:15378"/>
        <dbReference type="ChEBI" id="CHEBI:30616"/>
        <dbReference type="ChEBI" id="CHEBI:33019"/>
        <dbReference type="ChEBI" id="CHEBI:58315"/>
        <dbReference type="ChEBI" id="CHEBI:78442"/>
        <dbReference type="ChEBI" id="CHEBI:78536"/>
        <dbReference type="ChEBI" id="CHEBI:456215"/>
        <dbReference type="EC" id="6.1.1.1"/>
    </reaction>
</comment>
<name>A0AAF0J227_9BASI</name>
<keyword evidence="9 12" id="KW-0030">Aminoacyl-tRNA synthetase</keyword>
<dbReference type="AlphaFoldDB" id="A0AAF0J227"/>
<evidence type="ECO:0000256" key="7">
    <source>
        <dbReference type="ARBA" id="ARBA00022840"/>
    </source>
</evidence>
<evidence type="ECO:0000256" key="11">
    <source>
        <dbReference type="ARBA" id="ARBA00048248"/>
    </source>
</evidence>
<keyword evidence="5 12" id="KW-0436">Ligase</keyword>
<feature type="domain" description="GOLD" evidence="14">
    <location>
        <begin position="548"/>
        <end position="631"/>
    </location>
</feature>
<proteinExistence type="inferred from homology"/>
<evidence type="ECO:0000256" key="4">
    <source>
        <dbReference type="ARBA" id="ARBA00022490"/>
    </source>
</evidence>
<evidence type="ECO:0000256" key="10">
    <source>
        <dbReference type="ARBA" id="ARBA00033323"/>
    </source>
</evidence>
<dbReference type="Pfam" id="PF00698">
    <property type="entry name" value="Acyl_transf_1"/>
    <property type="match status" value="1"/>
</dbReference>
<feature type="compositionally biased region" description="Low complexity" evidence="13">
    <location>
        <begin position="1123"/>
        <end position="1134"/>
    </location>
</feature>
<dbReference type="InterPro" id="IPR009038">
    <property type="entry name" value="GOLD_dom"/>
</dbReference>
<dbReference type="NCBIfam" id="TIGR00234">
    <property type="entry name" value="tyrS"/>
    <property type="match status" value="1"/>
</dbReference>
<dbReference type="InterPro" id="IPR036598">
    <property type="entry name" value="GOLD_dom_sf"/>
</dbReference>
<evidence type="ECO:0000256" key="5">
    <source>
        <dbReference type="ARBA" id="ARBA00022598"/>
    </source>
</evidence>
<dbReference type="SMART" id="SM01190">
    <property type="entry name" value="EMP24_GP25L"/>
    <property type="match status" value="1"/>
</dbReference>
<evidence type="ECO:0000256" key="13">
    <source>
        <dbReference type="SAM" id="MobiDB-lite"/>
    </source>
</evidence>
<feature type="compositionally biased region" description="Basic and acidic residues" evidence="13">
    <location>
        <begin position="40"/>
        <end position="49"/>
    </location>
</feature>
<organism evidence="15 16">
    <name type="scientific">Malassezia nana</name>
    <dbReference type="NCBI Taxonomy" id="180528"/>
    <lineage>
        <taxon>Eukaryota</taxon>
        <taxon>Fungi</taxon>
        <taxon>Dikarya</taxon>
        <taxon>Basidiomycota</taxon>
        <taxon>Ustilaginomycotina</taxon>
        <taxon>Malasseziomycetes</taxon>
        <taxon>Malasseziales</taxon>
        <taxon>Malasseziaceae</taxon>
        <taxon>Malassezia</taxon>
    </lineage>
</organism>
<dbReference type="InterPro" id="IPR014043">
    <property type="entry name" value="Acyl_transferase_dom"/>
</dbReference>
<dbReference type="InterPro" id="IPR002305">
    <property type="entry name" value="aa-tRNA-synth_Ic"/>
</dbReference>
<dbReference type="InterPro" id="IPR002307">
    <property type="entry name" value="Tyr-tRNA-ligase"/>
</dbReference>
<dbReference type="EMBL" id="CP119892">
    <property type="protein sequence ID" value="WFD25133.1"/>
    <property type="molecule type" value="Genomic_DNA"/>
</dbReference>
<feature type="region of interest" description="Disordered" evidence="13">
    <location>
        <begin position="28"/>
        <end position="63"/>
    </location>
</feature>
<feature type="region of interest" description="Disordered" evidence="13">
    <location>
        <begin position="1112"/>
        <end position="1166"/>
    </location>
</feature>
<feature type="compositionally biased region" description="Low complexity" evidence="13">
    <location>
        <begin position="1145"/>
        <end position="1154"/>
    </location>
</feature>
<dbReference type="Gene3D" id="1.10.240.10">
    <property type="entry name" value="Tyrosyl-Transfer RNA Synthetase"/>
    <property type="match status" value="1"/>
</dbReference>
<comment type="similarity">
    <text evidence="2 12">Belongs to the class-I aminoacyl-tRNA synthetase family.</text>
</comment>
<dbReference type="Pfam" id="PF00579">
    <property type="entry name" value="tRNA-synt_1b"/>
    <property type="match status" value="1"/>
</dbReference>
<keyword evidence="7 12" id="KW-0067">ATP-binding</keyword>
<dbReference type="GO" id="GO:0005524">
    <property type="term" value="F:ATP binding"/>
    <property type="evidence" value="ECO:0007669"/>
    <property type="project" value="UniProtKB-KW"/>
</dbReference>
<reference evidence="15" key="1">
    <citation type="submission" date="2023-03" db="EMBL/GenBank/DDBJ databases">
        <title>Mating type loci evolution in Malassezia.</title>
        <authorList>
            <person name="Coelho M.A."/>
        </authorList>
    </citation>
    <scope>NUCLEOTIDE SEQUENCE</scope>
    <source>
        <strain evidence="15">CBS 9557</strain>
    </source>
</reference>
<dbReference type="GO" id="GO:0004831">
    <property type="term" value="F:tyrosine-tRNA ligase activity"/>
    <property type="evidence" value="ECO:0007669"/>
    <property type="project" value="UniProtKB-EC"/>
</dbReference>
<dbReference type="PANTHER" id="PTHR46264:SF4">
    <property type="entry name" value="TYROSINE--TRNA LIGASE, CYTOPLASMIC"/>
    <property type="match status" value="1"/>
</dbReference>
<dbReference type="InterPro" id="IPR001227">
    <property type="entry name" value="Ac_transferase_dom_sf"/>
</dbReference>
<sequence>MMASMVSDRANPVQFVRTREGKGAVKNYGMRRRPPISPDKMSKELESRRKLARGTGVPFPEAQTFSLPSSSFNASSWVSSGVAPPLAGRNAAGVGEGYAGRTIERKPTALIMPGQGSQYVTMAHDLFHEYSTAREVWQEAEHYLSSFFQGIQIQGTPDHPLREAFEQQLLQGRDLDRQLTPPGANRRPGWLADMVFGGSQLELTRPENAMPAILTVTLAFMRVLRLEFGVDLVKDHVQWAAGHGSGVYAALIATGSLLPCDALRAVRYRGLEASRCLEQHPTLFPPGCERPASIFETWGFANVSSGKGGQLHVGNDDVAPEQPTKTYWRGTQVSALVLRPGMLDRALQEVQTLQQEIRQGTVPGIAREEFVAIANINSKVQVVLAGTTVGVNYACDRLNFRGIGARAVNLPVSGPYHTSFVDEAAHVYGHVVDVFPIQAPSPSMRIISSVDGRELESIDEIRHDLRVALNTPVYWLHTIDTLVSQGVKRFVCLGPGRTIAKQLSRELGLREQARVKAAGPRALATKGTLDEEASEFEVWSISTAEGEESCFYTWVDQQYEKVGFYFAVQEGGNFDIDYSVLSPSSRVIVEGVKSSQEDFVFTGNEMGEYRFCFHNHASSHGEKLVDFDITVESEPRLELPLAKAALLREQSTPVEDSMSNIDGDFTAIERTLRYFRMRENQGFSLVELTRHRILPFQAKAFSSVDIMASQADLTPAQRYELITRGIEEVLGGDVIKQILDENERPVRAYWGTAPTGRPHVGYLVPLTKLADFLRAGVQVKVLFADIHAFLDNMKAPIELVKHRATYYEKILVCVMKSIGVPTDRLTFVLGSSYQLSEKFNFDAYRLAAVVTEHDAKKAGAEVVKQVASPLLSGLLYPGLQALDEQYLDVDFQFGGVDQRKIFTFAEQYLPKLGYKKRAHLMNAMVPGMNGSKMSSSDVDSKIDFLDTPNDVSRKIKAAYCMEGEVENNGVLAFVGSVLMPIARMRLEMNPETLQAEGRSRSFVAEEAPQGTLFSIMRPEKFGGPLFYAKYEDLVQDFKDKKVHPADLKPAVAQALNILLEPVQTLAAQEEFKKIKAQAYPDEEPKAKKVKTKKCKYYKLTSVNPMVAPYFTKEEGGSAETPEEAAANAKAAGFEYKQRKGKKTGPSADAAAPAAPVEPMENLSVQP</sequence>
<dbReference type="InterPro" id="IPR014729">
    <property type="entry name" value="Rossmann-like_a/b/a_fold"/>
</dbReference>
<dbReference type="SMART" id="SM00827">
    <property type="entry name" value="PKS_AT"/>
    <property type="match status" value="1"/>
</dbReference>
<keyword evidence="8 12" id="KW-0648">Protein biosynthesis</keyword>
<dbReference type="GO" id="GO:0005737">
    <property type="term" value="C:cytoplasm"/>
    <property type="evidence" value="ECO:0007669"/>
    <property type="project" value="UniProtKB-SubCell"/>
</dbReference>
<accession>A0AAF0J227</accession>
<dbReference type="Proteomes" id="UP001213623">
    <property type="component" value="Chromosome 1"/>
</dbReference>
<dbReference type="Pfam" id="PF01105">
    <property type="entry name" value="EMP24_GP25L"/>
    <property type="match status" value="1"/>
</dbReference>
<dbReference type="FunFam" id="3.40.50.620:FF:000040">
    <property type="entry name" value="Tyrosine--tRNA ligase"/>
    <property type="match status" value="1"/>
</dbReference>
<evidence type="ECO:0000256" key="1">
    <source>
        <dbReference type="ARBA" id="ARBA00004496"/>
    </source>
</evidence>
<dbReference type="CDD" id="cd00805">
    <property type="entry name" value="TyrRS_core"/>
    <property type="match status" value="1"/>
</dbReference>